<dbReference type="EMBL" id="BQKI01000010">
    <property type="protein sequence ID" value="GJN03690.1"/>
    <property type="molecule type" value="Genomic_DNA"/>
</dbReference>
<dbReference type="GO" id="GO:0020037">
    <property type="term" value="F:heme binding"/>
    <property type="evidence" value="ECO:0007669"/>
    <property type="project" value="InterPro"/>
</dbReference>
<gene>
    <name evidence="6" type="primary">ga21162</name>
    <name evidence="6" type="ORF">PR202_ga21162</name>
</gene>
<dbReference type="Proteomes" id="UP001054889">
    <property type="component" value="Unassembled WGS sequence"/>
</dbReference>
<sequence>MADHRQLQHDTIPLHPRALKKYGALMHLRFGSFLVIMGSSVDMAKHFLKSQDQRPPLRLFLDRPRTASGKHTTYSYADITWSPFGVYWLQACRMCVTKVFTARHLVPFEHGYVRWMKRVGRMFDAFMEHVIDKHSKHLTDNTSLEVGSGRVSVKAFTQDLIAGGSASSLVTVEWAVSELLRKPAAVLDRATEELDRLVGRDRWVTEKDMV</sequence>
<reference evidence="6" key="1">
    <citation type="journal article" date="2018" name="DNA Res.">
        <title>Multiple hybrid de novo genome assembly of finger millet, an orphan allotetraploid crop.</title>
        <authorList>
            <person name="Hatakeyama M."/>
            <person name="Aluri S."/>
            <person name="Balachadran M.T."/>
            <person name="Sivarajan S.R."/>
            <person name="Patrignani A."/>
            <person name="Gruter S."/>
            <person name="Poveda L."/>
            <person name="Shimizu-Inatsugi R."/>
            <person name="Baeten J."/>
            <person name="Francoijs K.J."/>
            <person name="Nataraja K.N."/>
            <person name="Reddy Y.A.N."/>
            <person name="Phadnis S."/>
            <person name="Ravikumar R.L."/>
            <person name="Schlapbach R."/>
            <person name="Sreeman S.M."/>
            <person name="Shimizu K.K."/>
        </authorList>
    </citation>
    <scope>NUCLEOTIDE SEQUENCE</scope>
</reference>
<accession>A0AAV5D0B1</accession>
<dbReference type="PANTHER" id="PTHR47944:SF1">
    <property type="entry name" value="OS08G0456200 PROTEIN"/>
    <property type="match status" value="1"/>
</dbReference>
<dbReference type="GO" id="GO:0005506">
    <property type="term" value="F:iron ion binding"/>
    <property type="evidence" value="ECO:0007669"/>
    <property type="project" value="InterPro"/>
</dbReference>
<keyword evidence="2" id="KW-0349">Heme</keyword>
<name>A0AAV5D0B1_ELECO</name>
<keyword evidence="7" id="KW-1185">Reference proteome</keyword>
<evidence type="ECO:0000313" key="7">
    <source>
        <dbReference type="Proteomes" id="UP001054889"/>
    </source>
</evidence>
<dbReference type="GO" id="GO:0016705">
    <property type="term" value="F:oxidoreductase activity, acting on paired donors, with incorporation or reduction of molecular oxygen"/>
    <property type="evidence" value="ECO:0007669"/>
    <property type="project" value="InterPro"/>
</dbReference>
<dbReference type="PANTHER" id="PTHR47944">
    <property type="entry name" value="CYTOCHROME P450 98A9"/>
    <property type="match status" value="1"/>
</dbReference>
<evidence type="ECO:0000256" key="3">
    <source>
        <dbReference type="ARBA" id="ARBA00022723"/>
    </source>
</evidence>
<dbReference type="GO" id="GO:0004497">
    <property type="term" value="F:monooxygenase activity"/>
    <property type="evidence" value="ECO:0007669"/>
    <property type="project" value="InterPro"/>
</dbReference>
<evidence type="ECO:0000313" key="6">
    <source>
        <dbReference type="EMBL" id="GJN03690.1"/>
    </source>
</evidence>
<evidence type="ECO:0000256" key="5">
    <source>
        <dbReference type="ARBA" id="ARBA00023004"/>
    </source>
</evidence>
<keyword evidence="4" id="KW-0560">Oxidoreductase</keyword>
<comment type="caution">
    <text evidence="6">The sequence shown here is derived from an EMBL/GenBank/DDBJ whole genome shotgun (WGS) entry which is preliminary data.</text>
</comment>
<evidence type="ECO:0000256" key="2">
    <source>
        <dbReference type="ARBA" id="ARBA00022617"/>
    </source>
</evidence>
<dbReference type="SUPFAM" id="SSF48264">
    <property type="entry name" value="Cytochrome P450"/>
    <property type="match status" value="1"/>
</dbReference>
<keyword evidence="5" id="KW-0408">Iron</keyword>
<protein>
    <submittedName>
        <fullName evidence="6">Uncharacterized protein</fullName>
    </submittedName>
</protein>
<evidence type="ECO:0000256" key="1">
    <source>
        <dbReference type="ARBA" id="ARBA00010617"/>
    </source>
</evidence>
<evidence type="ECO:0000256" key="4">
    <source>
        <dbReference type="ARBA" id="ARBA00023002"/>
    </source>
</evidence>
<comment type="similarity">
    <text evidence="1">Belongs to the cytochrome P450 family.</text>
</comment>
<dbReference type="AlphaFoldDB" id="A0AAV5D0B1"/>
<organism evidence="6 7">
    <name type="scientific">Eleusine coracana subsp. coracana</name>
    <dbReference type="NCBI Taxonomy" id="191504"/>
    <lineage>
        <taxon>Eukaryota</taxon>
        <taxon>Viridiplantae</taxon>
        <taxon>Streptophyta</taxon>
        <taxon>Embryophyta</taxon>
        <taxon>Tracheophyta</taxon>
        <taxon>Spermatophyta</taxon>
        <taxon>Magnoliopsida</taxon>
        <taxon>Liliopsida</taxon>
        <taxon>Poales</taxon>
        <taxon>Poaceae</taxon>
        <taxon>PACMAD clade</taxon>
        <taxon>Chloridoideae</taxon>
        <taxon>Cynodonteae</taxon>
        <taxon>Eleusininae</taxon>
        <taxon>Eleusine</taxon>
    </lineage>
</organism>
<dbReference type="Gene3D" id="1.10.630.10">
    <property type="entry name" value="Cytochrome P450"/>
    <property type="match status" value="2"/>
</dbReference>
<dbReference type="InterPro" id="IPR036396">
    <property type="entry name" value="Cyt_P450_sf"/>
</dbReference>
<keyword evidence="3" id="KW-0479">Metal-binding</keyword>
<proteinExistence type="inferred from homology"/>
<reference evidence="6" key="2">
    <citation type="submission" date="2021-12" db="EMBL/GenBank/DDBJ databases">
        <title>Resequencing data analysis of finger millet.</title>
        <authorList>
            <person name="Hatakeyama M."/>
            <person name="Aluri S."/>
            <person name="Balachadran M.T."/>
            <person name="Sivarajan S.R."/>
            <person name="Poveda L."/>
            <person name="Shimizu-Inatsugi R."/>
            <person name="Schlapbach R."/>
            <person name="Sreeman S.M."/>
            <person name="Shimizu K.K."/>
        </authorList>
    </citation>
    <scope>NUCLEOTIDE SEQUENCE</scope>
</reference>